<feature type="non-terminal residue" evidence="2">
    <location>
        <position position="1"/>
    </location>
</feature>
<reference evidence="2" key="1">
    <citation type="journal article" date="2021" name="Sci. Adv.">
        <title>The American lobster genome reveals insights on longevity, neural, and immune adaptations.</title>
        <authorList>
            <person name="Polinski J.M."/>
            <person name="Zimin A.V."/>
            <person name="Clark K.F."/>
            <person name="Kohn A.B."/>
            <person name="Sadowski N."/>
            <person name="Timp W."/>
            <person name="Ptitsyn A."/>
            <person name="Khanna P."/>
            <person name="Romanova D.Y."/>
            <person name="Williams P."/>
            <person name="Greenwood S.J."/>
            <person name="Moroz L.L."/>
            <person name="Walt D.R."/>
            <person name="Bodnar A.G."/>
        </authorList>
    </citation>
    <scope>NUCLEOTIDE SEQUENCE</scope>
    <source>
        <strain evidence="2">GMGI-L3</strain>
    </source>
</reference>
<accession>A0A8J5K6Z9</accession>
<comment type="caution">
    <text evidence="2">The sequence shown here is derived from an EMBL/GenBank/DDBJ whole genome shotgun (WGS) entry which is preliminary data.</text>
</comment>
<name>A0A8J5K6Z9_HOMAM</name>
<keyword evidence="3" id="KW-1185">Reference proteome</keyword>
<dbReference type="GO" id="GO:0005581">
    <property type="term" value="C:collagen trimer"/>
    <property type="evidence" value="ECO:0007669"/>
    <property type="project" value="UniProtKB-KW"/>
</dbReference>
<protein>
    <submittedName>
        <fullName evidence="2">Putative collagen alpha-1(I) chain-like 3</fullName>
    </submittedName>
</protein>
<evidence type="ECO:0000313" key="2">
    <source>
        <dbReference type="EMBL" id="KAG7168881.1"/>
    </source>
</evidence>
<evidence type="ECO:0000313" key="3">
    <source>
        <dbReference type="Proteomes" id="UP000747542"/>
    </source>
</evidence>
<gene>
    <name evidence="2" type="ORF">Hamer_G011554</name>
</gene>
<keyword evidence="2" id="KW-0176">Collagen</keyword>
<dbReference type="EMBL" id="JAHLQT010018664">
    <property type="protein sequence ID" value="KAG7168881.1"/>
    <property type="molecule type" value="Genomic_DNA"/>
</dbReference>
<evidence type="ECO:0000256" key="1">
    <source>
        <dbReference type="SAM" id="MobiDB-lite"/>
    </source>
</evidence>
<proteinExistence type="predicted"/>
<feature type="region of interest" description="Disordered" evidence="1">
    <location>
        <begin position="21"/>
        <end position="43"/>
    </location>
</feature>
<organism evidence="2 3">
    <name type="scientific">Homarus americanus</name>
    <name type="common">American lobster</name>
    <dbReference type="NCBI Taxonomy" id="6706"/>
    <lineage>
        <taxon>Eukaryota</taxon>
        <taxon>Metazoa</taxon>
        <taxon>Ecdysozoa</taxon>
        <taxon>Arthropoda</taxon>
        <taxon>Crustacea</taxon>
        <taxon>Multicrustacea</taxon>
        <taxon>Malacostraca</taxon>
        <taxon>Eumalacostraca</taxon>
        <taxon>Eucarida</taxon>
        <taxon>Decapoda</taxon>
        <taxon>Pleocyemata</taxon>
        <taxon>Astacidea</taxon>
        <taxon>Nephropoidea</taxon>
        <taxon>Nephropidae</taxon>
        <taxon>Homarus</taxon>
    </lineage>
</organism>
<dbReference type="Proteomes" id="UP000747542">
    <property type="component" value="Unassembled WGS sequence"/>
</dbReference>
<dbReference type="AlphaFoldDB" id="A0A8J5K6Z9"/>
<sequence length="273" mass="29773">MDLSVFIFVVLTLSHPPRVRVTRSTREKRQVPAGHPSVSSRDPIPVAFRDQQVSRNQASGAFRGQQVFKDPFPSGSFRTQQVFGASISSVAFTDQQMSSTLTSEAFTDQQVSRSLTSGAFGDQRLFRDPFPSGSFRTQQVFGPSISLGTFGNQQVSRPLSGTFRNQQFPANTSGAGIIGLVASNDFLRPSSNPPSESFRSEGALPRDLSTFSVILSSEPHYNGTSQQIDACPRDEVKLPDGGCYHLLTQGPCNVTEYVLLNPETNQGYCAPRL</sequence>